<keyword evidence="5" id="KW-0159">Chromosome partition</keyword>
<dbReference type="GO" id="GO:0005819">
    <property type="term" value="C:spindle"/>
    <property type="evidence" value="ECO:0007669"/>
    <property type="project" value="UniProtKB-SubCell"/>
</dbReference>
<feature type="compositionally biased region" description="Acidic residues" evidence="8">
    <location>
        <begin position="283"/>
        <end position="293"/>
    </location>
</feature>
<evidence type="ECO:0000259" key="9">
    <source>
        <dbReference type="Pfam" id="PF03941"/>
    </source>
</evidence>
<dbReference type="Proteomes" id="UP000653565">
    <property type="component" value="Unassembled WGS sequence"/>
</dbReference>
<evidence type="ECO:0000256" key="3">
    <source>
        <dbReference type="ARBA" id="ARBA00010042"/>
    </source>
</evidence>
<accession>A0A8H4HER2</accession>
<reference evidence="10" key="1">
    <citation type="journal article" date="2020" name="bioRxiv">
        <title>Genomic and phenotypic heterogeneity of clinical isolates of the human pathogens Aspergillus fumigatus, Aspergillus lentulus and Aspergillus fumigatiaffinis.</title>
        <authorList>
            <person name="dos Santos R.A.C."/>
            <person name="Steenwyk J.L."/>
            <person name="Rivero-Menendez O."/>
            <person name="Mead M.E."/>
            <person name="Silva L.P."/>
            <person name="Bastos R.W."/>
            <person name="Alastruey-Izquierdo A."/>
            <person name="Goldman G.H."/>
            <person name="Rokas A."/>
        </authorList>
    </citation>
    <scope>NUCLEOTIDE SEQUENCE</scope>
    <source>
        <strain evidence="10">CNM-CM6805</strain>
    </source>
</reference>
<feature type="compositionally biased region" description="Polar residues" evidence="8">
    <location>
        <begin position="142"/>
        <end position="166"/>
    </location>
</feature>
<name>A0A8H4HER2_9EURO</name>
<dbReference type="GO" id="GO:0007059">
    <property type="term" value="P:chromosome segregation"/>
    <property type="evidence" value="ECO:0007669"/>
    <property type="project" value="UniProtKB-KW"/>
</dbReference>
<dbReference type="Pfam" id="PF03941">
    <property type="entry name" value="INCENP_ARK-bind"/>
    <property type="match status" value="1"/>
</dbReference>
<feature type="compositionally biased region" description="Low complexity" evidence="8">
    <location>
        <begin position="762"/>
        <end position="776"/>
    </location>
</feature>
<comment type="subcellular location">
    <subcellularLocation>
        <location evidence="2">Cytoplasm</location>
        <location evidence="2">Cytoskeleton</location>
        <location evidence="2">Spindle</location>
    </subcellularLocation>
    <subcellularLocation>
        <location evidence="1">Nucleus</location>
    </subcellularLocation>
</comment>
<feature type="compositionally biased region" description="Basic and acidic residues" evidence="8">
    <location>
        <begin position="810"/>
        <end position="824"/>
    </location>
</feature>
<feature type="compositionally biased region" description="Polar residues" evidence="8">
    <location>
        <begin position="472"/>
        <end position="485"/>
    </location>
</feature>
<evidence type="ECO:0000256" key="6">
    <source>
        <dbReference type="ARBA" id="ARBA00023212"/>
    </source>
</evidence>
<feature type="compositionally biased region" description="Basic and acidic residues" evidence="8">
    <location>
        <begin position="907"/>
        <end position="964"/>
    </location>
</feature>
<feature type="compositionally biased region" description="Low complexity" evidence="8">
    <location>
        <begin position="184"/>
        <end position="197"/>
    </location>
</feature>
<feature type="region of interest" description="Disordered" evidence="8">
    <location>
        <begin position="1158"/>
        <end position="1196"/>
    </location>
</feature>
<keyword evidence="6" id="KW-0206">Cytoskeleton</keyword>
<organism evidence="10 11">
    <name type="scientific">Aspergillus fumigatiaffinis</name>
    <dbReference type="NCBI Taxonomy" id="340414"/>
    <lineage>
        <taxon>Eukaryota</taxon>
        <taxon>Fungi</taxon>
        <taxon>Dikarya</taxon>
        <taxon>Ascomycota</taxon>
        <taxon>Pezizomycotina</taxon>
        <taxon>Eurotiomycetes</taxon>
        <taxon>Eurotiomycetidae</taxon>
        <taxon>Eurotiales</taxon>
        <taxon>Aspergillaceae</taxon>
        <taxon>Aspergillus</taxon>
        <taxon>Aspergillus subgen. Fumigati</taxon>
    </lineage>
</organism>
<feature type="compositionally biased region" description="Acidic residues" evidence="8">
    <location>
        <begin position="173"/>
        <end position="183"/>
    </location>
</feature>
<dbReference type="GO" id="GO:0005634">
    <property type="term" value="C:nucleus"/>
    <property type="evidence" value="ECO:0007669"/>
    <property type="project" value="UniProtKB-SubCell"/>
</dbReference>
<feature type="compositionally biased region" description="Polar residues" evidence="8">
    <location>
        <begin position="591"/>
        <end position="621"/>
    </location>
</feature>
<comment type="caution">
    <text evidence="10">The sequence shown here is derived from an EMBL/GenBank/DDBJ whole genome shotgun (WGS) entry which is preliminary data.</text>
</comment>
<feature type="compositionally biased region" description="Basic and acidic residues" evidence="8">
    <location>
        <begin position="702"/>
        <end position="742"/>
    </location>
</feature>
<evidence type="ECO:0000256" key="4">
    <source>
        <dbReference type="ARBA" id="ARBA00022490"/>
    </source>
</evidence>
<comment type="similarity">
    <text evidence="3">Belongs to the INCENP family.</text>
</comment>
<feature type="compositionally biased region" description="Low complexity" evidence="8">
    <location>
        <begin position="374"/>
        <end position="383"/>
    </location>
</feature>
<feature type="compositionally biased region" description="Polar residues" evidence="8">
    <location>
        <begin position="252"/>
        <end position="268"/>
    </location>
</feature>
<feature type="compositionally biased region" description="Acidic residues" evidence="8">
    <location>
        <begin position="414"/>
        <end position="426"/>
    </location>
</feature>
<protein>
    <recommendedName>
        <fullName evidence="9">Inner centromere protein ARK-binding domain-containing protein</fullName>
    </recommendedName>
</protein>
<feature type="compositionally biased region" description="Basic and acidic residues" evidence="8">
    <location>
        <begin position="971"/>
        <end position="984"/>
    </location>
</feature>
<evidence type="ECO:0000313" key="10">
    <source>
        <dbReference type="EMBL" id="KAF4243737.1"/>
    </source>
</evidence>
<feature type="region of interest" description="Disordered" evidence="8">
    <location>
        <begin position="665"/>
        <end position="1080"/>
    </location>
</feature>
<feature type="compositionally biased region" description="Low complexity" evidence="8">
    <location>
        <begin position="849"/>
        <end position="871"/>
    </location>
</feature>
<evidence type="ECO:0000256" key="8">
    <source>
        <dbReference type="SAM" id="MobiDB-lite"/>
    </source>
</evidence>
<dbReference type="PANTHER" id="PTHR13142">
    <property type="entry name" value="INNER CENTROMERE PROTEIN"/>
    <property type="match status" value="1"/>
</dbReference>
<keyword evidence="11" id="KW-1185">Reference proteome</keyword>
<feature type="compositionally biased region" description="Polar residues" evidence="8">
    <location>
        <begin position="1121"/>
        <end position="1139"/>
    </location>
</feature>
<evidence type="ECO:0000256" key="1">
    <source>
        <dbReference type="ARBA" id="ARBA00004123"/>
    </source>
</evidence>
<feature type="compositionally biased region" description="Basic and acidic residues" evidence="8">
    <location>
        <begin position="540"/>
        <end position="550"/>
    </location>
</feature>
<feature type="domain" description="Inner centromere protein ARK-binding" evidence="9">
    <location>
        <begin position="1199"/>
        <end position="1253"/>
    </location>
</feature>
<feature type="compositionally biased region" description="Polar residues" evidence="8">
    <location>
        <begin position="207"/>
        <end position="216"/>
    </location>
</feature>
<dbReference type="OrthoDB" id="6123at2759"/>
<feature type="compositionally biased region" description="Basic residues" evidence="8">
    <location>
        <begin position="71"/>
        <end position="83"/>
    </location>
</feature>
<proteinExistence type="inferred from homology"/>
<feature type="region of interest" description="Disordered" evidence="8">
    <location>
        <begin position="71"/>
        <end position="485"/>
    </location>
</feature>
<evidence type="ECO:0000256" key="2">
    <source>
        <dbReference type="ARBA" id="ARBA00004186"/>
    </source>
</evidence>
<feature type="compositionally biased region" description="Basic and acidic residues" evidence="8">
    <location>
        <begin position="230"/>
        <end position="240"/>
    </location>
</feature>
<keyword evidence="7" id="KW-0539">Nucleus</keyword>
<dbReference type="Gene3D" id="6.10.250.2990">
    <property type="match status" value="1"/>
</dbReference>
<keyword evidence="4" id="KW-0963">Cytoplasm</keyword>
<evidence type="ECO:0000256" key="7">
    <source>
        <dbReference type="ARBA" id="ARBA00023242"/>
    </source>
</evidence>
<feature type="compositionally biased region" description="Basic and acidic residues" evidence="8">
    <location>
        <begin position="749"/>
        <end position="761"/>
    </location>
</feature>
<sequence>MAPAGPRVQKPVGSAAWISTEKENFAQLVDQEMEEIEYPVRHEMDWLNEHMAEVFASNQFNLTDVFKTPGKLRGKTPRTARKRNVNENRIPLSEIFTTSHNQGDRSRNVSPARSPVKHTAAPITTAPSEPKVSPAKTRDAAENTSQPQYPDLTQNLNSFPQYNTDSGYHGMPDDEGEDQDDDVVLTQVQSETQTSTQPLEVEPVTANEGQTQPQRQSVDRRTTAASFHSAQEDVRQRGETVEPMEEPVEAVNNETTPRQEKAASSTPQPEEKQPEAFVVADPAPEEEPEAESESESKPGAEPQTSPAKSSPMKRPAAPVEEDPVEEVIHEKDDTPLDSLDDIGTPSDNSTPERPPIRKSSLSFASLPAREPLLKKSLGGSRLSRTSHVDIARVNNAAGPSSFGRQTGGHRNTAVDEEPALDDDMDIDEGRRGAQLQGDIEAEADATASKAHTKSSTQRLHEKISMLGKLQPSRPTKSIPSVSGLSSAHVAYPELPAASAKSEVLNPESREPSAPEPMAIDGDDWIKPIESPQKAYAPRSPKTEVKVKESTNETSRAYSEKVSLPRAQNRSDADATRASNRNVAESIREKSSTPAYSSPQRPAHQKSASVSNTGHHASTTPVGSPAAERHDGPLSASKLKLQSIMRSAKGLFTNTGSVTAAARLEASSPDELGLHSYNRATGNAARETQDRRPVQISSPLPRQEGRRTRSSTEREEKRKQKELEDRRREEEEAEKARVEERQKALQLKIAQERARVEEEERNAPPSAAAAPASSKKAQPLQRHQSREPEPSHETVSRAPSRMSVSQQQSKQNDRRPVKPTREVLQKPKPQPVSIRVGSALSRQIPLASTSVASSGPEPSASVAAPPSASKPPTLKKKASNSSLHTASSNSSFKSSVSSQSQRKAQLANERKREQEEREARRREEHRREVERKRAAQQQEEVRRQEMRSRAEAERRERLAAEDAKKAAQIQAIEKRRQENARRLERQGSQQPTSERASIVQPERPLSQAARPASRLGSIQPFSRTINPPQPNPAKPPKRGLDEEASYRPAAMKSSTVQPSGESKRRKTEDEHNPMSAIRPTMAPPIRQSGIRKVGFRHSQIILVLYAHLVFQESMKPPMYGHGQTSTHQQGSSIFKTTQPQRPAHPMDMAKYASGKIPFAEPSNAASQLPGHKTPGASSSQRAPAKPSPNYPSGENIHLPEIATDSEDEDSDAEMLPVPKWAQPRELENILRQQEGMEADSIFGPIAPFSLEETFKADKKIKKFRERTSSANWSGADGLTQEEIRRDLAERQRLRLNGGWTFNS</sequence>
<feature type="region of interest" description="Disordered" evidence="8">
    <location>
        <begin position="1118"/>
        <end position="1144"/>
    </location>
</feature>
<evidence type="ECO:0000256" key="5">
    <source>
        <dbReference type="ARBA" id="ARBA00022829"/>
    </source>
</evidence>
<feature type="region of interest" description="Disordered" evidence="8">
    <location>
        <begin position="497"/>
        <end position="638"/>
    </location>
</feature>
<dbReference type="InterPro" id="IPR005635">
    <property type="entry name" value="Inner_centromere_prot_ARK-bd"/>
</dbReference>
<feature type="compositionally biased region" description="Basic and acidic residues" evidence="8">
    <location>
        <begin position="783"/>
        <end position="794"/>
    </location>
</feature>
<evidence type="ECO:0000313" key="11">
    <source>
        <dbReference type="Proteomes" id="UP000653565"/>
    </source>
</evidence>
<feature type="compositionally biased region" description="Polar residues" evidence="8">
    <location>
        <begin position="985"/>
        <end position="994"/>
    </location>
</feature>
<dbReference type="EMBL" id="JAAAPX010000010">
    <property type="protein sequence ID" value="KAF4243737.1"/>
    <property type="molecule type" value="Genomic_DNA"/>
</dbReference>
<feature type="compositionally biased region" description="Low complexity" evidence="8">
    <location>
        <begin position="878"/>
        <end position="899"/>
    </location>
</feature>
<reference evidence="10" key="2">
    <citation type="submission" date="2020-04" db="EMBL/GenBank/DDBJ databases">
        <authorList>
            <person name="Santos R.A.C."/>
            <person name="Steenwyk J.L."/>
            <person name="Rivero-Menendez O."/>
            <person name="Mead M.E."/>
            <person name="Silva L.P."/>
            <person name="Bastos R.W."/>
            <person name="Alastruey-Izquierdo A."/>
            <person name="Goldman G.H."/>
            <person name="Rokas A."/>
        </authorList>
    </citation>
    <scope>NUCLEOTIDE SEQUENCE</scope>
    <source>
        <strain evidence="10">CNM-CM6805</strain>
    </source>
</reference>
<gene>
    <name evidence="10" type="ORF">CNMCM6805_000460</name>
</gene>
<dbReference type="PANTHER" id="PTHR13142:SF1">
    <property type="entry name" value="INNER CENTROMERE PROTEIN"/>
    <property type="match status" value="1"/>
</dbReference>